<keyword evidence="3" id="KW-1185">Reference proteome</keyword>
<reference evidence="2 3" key="1">
    <citation type="submission" date="2023-09" db="EMBL/GenBank/DDBJ databases">
        <title>Nesidiocoris tenuis whole genome shotgun sequence.</title>
        <authorList>
            <person name="Shibata T."/>
            <person name="Shimoda M."/>
            <person name="Kobayashi T."/>
            <person name="Uehara T."/>
        </authorList>
    </citation>
    <scope>NUCLEOTIDE SEQUENCE [LARGE SCALE GENOMIC DNA]</scope>
    <source>
        <strain evidence="2 3">Japan</strain>
    </source>
</reference>
<protein>
    <submittedName>
        <fullName evidence="2">Uncharacterized protein</fullName>
    </submittedName>
</protein>
<name>A0ABN7AT33_9HEMI</name>
<accession>A0ABN7AT33</accession>
<gene>
    <name evidence="2" type="ORF">NTJ_08177</name>
</gene>
<evidence type="ECO:0000256" key="1">
    <source>
        <dbReference type="SAM" id="MobiDB-lite"/>
    </source>
</evidence>
<dbReference type="Proteomes" id="UP001307889">
    <property type="component" value="Chromosome 6"/>
</dbReference>
<feature type="compositionally biased region" description="Polar residues" evidence="1">
    <location>
        <begin position="44"/>
        <end position="60"/>
    </location>
</feature>
<evidence type="ECO:0000313" key="2">
    <source>
        <dbReference type="EMBL" id="BES95368.1"/>
    </source>
</evidence>
<evidence type="ECO:0000313" key="3">
    <source>
        <dbReference type="Proteomes" id="UP001307889"/>
    </source>
</evidence>
<feature type="region of interest" description="Disordered" evidence="1">
    <location>
        <begin position="42"/>
        <end position="85"/>
    </location>
</feature>
<sequence length="104" mass="11223">MEVGVPSILQFCLLPSLAAVSFIFTFKMRFPSAFGLTSAFRLGNPNSEDLTRPTVTSDSSEALPASDEYSARPQGAAGSTNWDGEPRILLKSGRILRKSHFSAV</sequence>
<dbReference type="EMBL" id="AP028914">
    <property type="protein sequence ID" value="BES95368.1"/>
    <property type="molecule type" value="Genomic_DNA"/>
</dbReference>
<organism evidence="2 3">
    <name type="scientific">Nesidiocoris tenuis</name>
    <dbReference type="NCBI Taxonomy" id="355587"/>
    <lineage>
        <taxon>Eukaryota</taxon>
        <taxon>Metazoa</taxon>
        <taxon>Ecdysozoa</taxon>
        <taxon>Arthropoda</taxon>
        <taxon>Hexapoda</taxon>
        <taxon>Insecta</taxon>
        <taxon>Pterygota</taxon>
        <taxon>Neoptera</taxon>
        <taxon>Paraneoptera</taxon>
        <taxon>Hemiptera</taxon>
        <taxon>Heteroptera</taxon>
        <taxon>Panheteroptera</taxon>
        <taxon>Cimicomorpha</taxon>
        <taxon>Miridae</taxon>
        <taxon>Dicyphina</taxon>
        <taxon>Nesidiocoris</taxon>
    </lineage>
</organism>
<proteinExistence type="predicted"/>